<proteinExistence type="predicted"/>
<accession>D3PUD9</accession>
<dbReference type="CDD" id="cd06293">
    <property type="entry name" value="PBP1_LacI-like"/>
    <property type="match status" value="1"/>
</dbReference>
<dbReference type="Pfam" id="PF00356">
    <property type="entry name" value="LacI"/>
    <property type="match status" value="1"/>
</dbReference>
<reference evidence="5 6" key="1">
    <citation type="journal article" date="2009" name="Stand. Genomic Sci.">
        <title>Complete genome sequence of Stackebrandtia nassauensis type strain (LLR-40K-21).</title>
        <authorList>
            <person name="Munk C."/>
            <person name="Lapidus A."/>
            <person name="Copeland A."/>
            <person name="Jando M."/>
            <person name="Mayilraj S."/>
            <person name="Glavina Del Rio T."/>
            <person name="Nolan M."/>
            <person name="Chen F."/>
            <person name="Lucas S."/>
            <person name="Tice H."/>
            <person name="Cheng J.F."/>
            <person name="Han C."/>
            <person name="Detter J.C."/>
            <person name="Bruce D."/>
            <person name="Goodwin L."/>
            <person name="Chain P."/>
            <person name="Pitluck S."/>
            <person name="Goker M."/>
            <person name="Ovchinikova G."/>
            <person name="Pati A."/>
            <person name="Ivanova N."/>
            <person name="Mavromatis K."/>
            <person name="Chen A."/>
            <person name="Palaniappan K."/>
            <person name="Land M."/>
            <person name="Hauser L."/>
            <person name="Chang Y.J."/>
            <person name="Jeffries C.D."/>
            <person name="Bristow J."/>
            <person name="Eisen J.A."/>
            <person name="Markowitz V."/>
            <person name="Hugenholtz P."/>
            <person name="Kyrpides N.C."/>
            <person name="Klenk H.P."/>
        </authorList>
    </citation>
    <scope>NUCLEOTIDE SEQUENCE [LARGE SCALE GENOMIC DNA]</scope>
    <source>
        <strain evidence="6">DSM 44728 / CIP 108903 / NRRL B-16338 / NBRC 102104 / LLR-40K-21</strain>
    </source>
</reference>
<evidence type="ECO:0000313" key="6">
    <source>
        <dbReference type="Proteomes" id="UP000000844"/>
    </source>
</evidence>
<dbReference type="RefSeq" id="WP_013018523.1">
    <property type="nucleotide sequence ID" value="NC_013947.1"/>
</dbReference>
<dbReference type="PANTHER" id="PTHR30146">
    <property type="entry name" value="LACI-RELATED TRANSCRIPTIONAL REPRESSOR"/>
    <property type="match status" value="1"/>
</dbReference>
<keyword evidence="6" id="KW-1185">Reference proteome</keyword>
<dbReference type="KEGG" id="sna:Snas_3283"/>
<dbReference type="InterPro" id="IPR010982">
    <property type="entry name" value="Lambda_DNA-bd_dom_sf"/>
</dbReference>
<sequence>MNTPSPKSTPAPGKRHRYSMSDVAARAGISVGTVSNVLNHPERVAEETRRRVREVIDTLGFIRNAPAMNLRSGSSAAVGVVVLDIANPFFTEVLRGAEDRLADEGLLLIVCSSDDALDKEEHYLRVLEEHRVQGMLITPAMADLNPLVDLRNRGLGVVLLDRTEADGKLCAVAVDDVRGGELAGEHLLSLGHRRIAFLNGPLSLRQCAERREGLRRAVTTAGLDPDGVLTEIELPSLNAQGGEAAIRELGRDLPTAVFCVNDLVALGALRALDQRGIVVPDQISLVGYDDVEFTAMLSPSLTTIRQPKYQLGKAAAELFLIDARQDDDHWHQQTVFQPELIVRDSTTASQRASS</sequence>
<dbReference type="eggNOG" id="COG1609">
    <property type="taxonomic scope" value="Bacteria"/>
</dbReference>
<dbReference type="STRING" id="446470.Snas_3283"/>
<evidence type="ECO:0000256" key="2">
    <source>
        <dbReference type="ARBA" id="ARBA00023125"/>
    </source>
</evidence>
<keyword evidence="1" id="KW-0805">Transcription regulation</keyword>
<dbReference type="GO" id="GO:0003700">
    <property type="term" value="F:DNA-binding transcription factor activity"/>
    <property type="evidence" value="ECO:0007669"/>
    <property type="project" value="TreeGrafter"/>
</dbReference>
<name>D3PUD9_STANL</name>
<dbReference type="PROSITE" id="PS50932">
    <property type="entry name" value="HTH_LACI_2"/>
    <property type="match status" value="1"/>
</dbReference>
<feature type="domain" description="HTH lacI-type" evidence="4">
    <location>
        <begin position="18"/>
        <end position="72"/>
    </location>
</feature>
<evidence type="ECO:0000256" key="3">
    <source>
        <dbReference type="ARBA" id="ARBA00023163"/>
    </source>
</evidence>
<dbReference type="InterPro" id="IPR028082">
    <property type="entry name" value="Peripla_BP_I"/>
</dbReference>
<dbReference type="SUPFAM" id="SSF53822">
    <property type="entry name" value="Periplasmic binding protein-like I"/>
    <property type="match status" value="1"/>
</dbReference>
<dbReference type="InterPro" id="IPR000843">
    <property type="entry name" value="HTH_LacI"/>
</dbReference>
<dbReference type="InterPro" id="IPR046335">
    <property type="entry name" value="LacI/GalR-like_sensor"/>
</dbReference>
<evidence type="ECO:0000259" key="4">
    <source>
        <dbReference type="PROSITE" id="PS50932"/>
    </source>
</evidence>
<dbReference type="SUPFAM" id="SSF47413">
    <property type="entry name" value="lambda repressor-like DNA-binding domains"/>
    <property type="match status" value="1"/>
</dbReference>
<gene>
    <name evidence="5" type="ordered locus">Snas_3283</name>
</gene>
<organism evidence="5 6">
    <name type="scientific">Stackebrandtia nassauensis (strain DSM 44728 / CIP 108903 / NRRL B-16338 / NBRC 102104 / LLR-40K-21)</name>
    <dbReference type="NCBI Taxonomy" id="446470"/>
    <lineage>
        <taxon>Bacteria</taxon>
        <taxon>Bacillati</taxon>
        <taxon>Actinomycetota</taxon>
        <taxon>Actinomycetes</taxon>
        <taxon>Glycomycetales</taxon>
        <taxon>Glycomycetaceae</taxon>
        <taxon>Stackebrandtia</taxon>
    </lineage>
</organism>
<dbReference type="EMBL" id="CP001778">
    <property type="protein sequence ID" value="ADD42952.1"/>
    <property type="molecule type" value="Genomic_DNA"/>
</dbReference>
<keyword evidence="2" id="KW-0238">DNA-binding</keyword>
<evidence type="ECO:0000256" key="1">
    <source>
        <dbReference type="ARBA" id="ARBA00023015"/>
    </source>
</evidence>
<dbReference type="Proteomes" id="UP000000844">
    <property type="component" value="Chromosome"/>
</dbReference>
<protein>
    <submittedName>
        <fullName evidence="5">Transcriptional regulator, LacI family</fullName>
    </submittedName>
</protein>
<keyword evidence="3" id="KW-0804">Transcription</keyword>
<dbReference type="Pfam" id="PF13377">
    <property type="entry name" value="Peripla_BP_3"/>
    <property type="match status" value="1"/>
</dbReference>
<dbReference type="Gene3D" id="1.10.260.40">
    <property type="entry name" value="lambda repressor-like DNA-binding domains"/>
    <property type="match status" value="1"/>
</dbReference>
<dbReference type="AlphaFoldDB" id="D3PUD9"/>
<dbReference type="SMART" id="SM00354">
    <property type="entry name" value="HTH_LACI"/>
    <property type="match status" value="1"/>
</dbReference>
<dbReference type="CDD" id="cd01392">
    <property type="entry name" value="HTH_LacI"/>
    <property type="match status" value="1"/>
</dbReference>
<evidence type="ECO:0000313" key="5">
    <source>
        <dbReference type="EMBL" id="ADD42952.1"/>
    </source>
</evidence>
<dbReference type="HOGENOM" id="CLU_037628_6_1_11"/>
<dbReference type="GO" id="GO:0000976">
    <property type="term" value="F:transcription cis-regulatory region binding"/>
    <property type="evidence" value="ECO:0007669"/>
    <property type="project" value="TreeGrafter"/>
</dbReference>
<dbReference type="PANTHER" id="PTHR30146:SF109">
    <property type="entry name" value="HTH-TYPE TRANSCRIPTIONAL REGULATOR GALS"/>
    <property type="match status" value="1"/>
</dbReference>
<dbReference type="Gene3D" id="3.40.50.2300">
    <property type="match status" value="2"/>
</dbReference>